<dbReference type="EMBL" id="VSSQ01077488">
    <property type="protein sequence ID" value="MPN27546.1"/>
    <property type="molecule type" value="Genomic_DNA"/>
</dbReference>
<dbReference type="InterPro" id="IPR032531">
    <property type="entry name" value="DUF4956"/>
</dbReference>
<evidence type="ECO:0000256" key="1">
    <source>
        <dbReference type="SAM" id="Phobius"/>
    </source>
</evidence>
<name>A0A645GMY1_9ZZZZ</name>
<comment type="caution">
    <text evidence="2">The sequence shown here is derived from an EMBL/GenBank/DDBJ whole genome shotgun (WGS) entry which is preliminary data.</text>
</comment>
<sequence length="196" mass="21742">MAVVLSAVIYISYRFSHSGALYSARFNVSLVMLALITTLVMNVIGNNIALSLGMVGALSIVRFRTAIKDPRDTAYIFWCIAVGICCGVSEFMIAGVGSAVIFLFLLAFGMVKTNDRYLLVIRGQRKCEEYIEKIVNAQYKGKARLRVKNTSPETVEYIYELSQVIINAANKNEESITDKLYKDEGIANVNVVCQND</sequence>
<dbReference type="AlphaFoldDB" id="A0A645GMY1"/>
<dbReference type="Pfam" id="PF16316">
    <property type="entry name" value="DUF4956"/>
    <property type="match status" value="1"/>
</dbReference>
<reference evidence="2" key="1">
    <citation type="submission" date="2019-08" db="EMBL/GenBank/DDBJ databases">
        <authorList>
            <person name="Kucharzyk K."/>
            <person name="Murdoch R.W."/>
            <person name="Higgins S."/>
            <person name="Loffler F."/>
        </authorList>
    </citation>
    <scope>NUCLEOTIDE SEQUENCE</scope>
</reference>
<proteinExistence type="predicted"/>
<keyword evidence="1" id="KW-0812">Transmembrane</keyword>
<organism evidence="2">
    <name type="scientific">bioreactor metagenome</name>
    <dbReference type="NCBI Taxonomy" id="1076179"/>
    <lineage>
        <taxon>unclassified sequences</taxon>
        <taxon>metagenomes</taxon>
        <taxon>ecological metagenomes</taxon>
    </lineage>
</organism>
<keyword evidence="1" id="KW-1133">Transmembrane helix</keyword>
<feature type="transmembrane region" description="Helical" evidence="1">
    <location>
        <begin position="47"/>
        <end position="63"/>
    </location>
</feature>
<accession>A0A645GMY1</accession>
<feature type="transmembrane region" description="Helical" evidence="1">
    <location>
        <begin position="75"/>
        <end position="108"/>
    </location>
</feature>
<evidence type="ECO:0008006" key="3">
    <source>
        <dbReference type="Google" id="ProtNLM"/>
    </source>
</evidence>
<keyword evidence="1" id="KW-0472">Membrane</keyword>
<protein>
    <recommendedName>
        <fullName evidence="3">DUF4956 domain-containing protein</fullName>
    </recommendedName>
</protein>
<gene>
    <name evidence="2" type="ORF">SDC9_174980</name>
</gene>
<evidence type="ECO:0000313" key="2">
    <source>
        <dbReference type="EMBL" id="MPN27546.1"/>
    </source>
</evidence>